<gene>
    <name evidence="2" type="ORF">MICAE_2150015</name>
</gene>
<dbReference type="InterPro" id="IPR018392">
    <property type="entry name" value="LysM"/>
</dbReference>
<dbReference type="InterPro" id="IPR036779">
    <property type="entry name" value="LysM_dom_sf"/>
</dbReference>
<dbReference type="SUPFAM" id="SSF54106">
    <property type="entry name" value="LysM domain"/>
    <property type="match status" value="1"/>
</dbReference>
<evidence type="ECO:0000313" key="2">
    <source>
        <dbReference type="EMBL" id="CCI13803.1"/>
    </source>
</evidence>
<accession>I4GVH9</accession>
<organism evidence="2 3">
    <name type="scientific">Microcystis aeruginosa PCC 9806</name>
    <dbReference type="NCBI Taxonomy" id="1160282"/>
    <lineage>
        <taxon>Bacteria</taxon>
        <taxon>Bacillati</taxon>
        <taxon>Cyanobacteriota</taxon>
        <taxon>Cyanophyceae</taxon>
        <taxon>Oscillatoriophycideae</taxon>
        <taxon>Chroococcales</taxon>
        <taxon>Microcystaceae</taxon>
        <taxon>Microcystis</taxon>
    </lineage>
</organism>
<name>I4GVH9_MICAE</name>
<dbReference type="Pfam" id="PF01476">
    <property type="entry name" value="LysM"/>
    <property type="match status" value="1"/>
</dbReference>
<comment type="caution">
    <text evidence="2">The sequence shown here is derived from an EMBL/GenBank/DDBJ whole genome shotgun (WGS) entry which is preliminary data.</text>
</comment>
<reference evidence="2 3" key="1">
    <citation type="submission" date="2012-04" db="EMBL/GenBank/DDBJ databases">
        <authorList>
            <person name="Genoscope - CEA"/>
        </authorList>
    </citation>
    <scope>NUCLEOTIDE SEQUENCE [LARGE SCALE GENOMIC DNA]</scope>
    <source>
        <strain evidence="2 3">9806</strain>
    </source>
</reference>
<dbReference type="AlphaFoldDB" id="I4GVH9"/>
<dbReference type="Gene3D" id="3.10.350.10">
    <property type="entry name" value="LysM domain"/>
    <property type="match status" value="1"/>
</dbReference>
<dbReference type="EMBL" id="CAIL01000130">
    <property type="protein sequence ID" value="CCI13803.1"/>
    <property type="molecule type" value="Genomic_DNA"/>
</dbReference>
<dbReference type="Proteomes" id="UP000003273">
    <property type="component" value="Unassembled WGS sequence"/>
</dbReference>
<sequence>MQTYTIKSGDTLRGIALKFYGDASKFVVIQEANDTEKQTLSAKNRVMYLILSPLI</sequence>
<dbReference type="HOGENOM" id="CLU_3027172_0_0_3"/>
<protein>
    <recommendedName>
        <fullName evidence="1">LysM domain-containing protein</fullName>
    </recommendedName>
</protein>
<proteinExistence type="predicted"/>
<evidence type="ECO:0000313" key="3">
    <source>
        <dbReference type="Proteomes" id="UP000003273"/>
    </source>
</evidence>
<evidence type="ECO:0000259" key="1">
    <source>
        <dbReference type="Pfam" id="PF01476"/>
    </source>
</evidence>
<dbReference type="RefSeq" id="WP_002784197.1">
    <property type="nucleotide sequence ID" value="NZ_HE973246.1"/>
</dbReference>
<dbReference type="CDD" id="cd00118">
    <property type="entry name" value="LysM"/>
    <property type="match status" value="1"/>
</dbReference>
<feature type="domain" description="LysM" evidence="1">
    <location>
        <begin position="4"/>
        <end position="23"/>
    </location>
</feature>